<dbReference type="Pfam" id="PF00753">
    <property type="entry name" value="Lactamase_B"/>
    <property type="match status" value="1"/>
</dbReference>
<dbReference type="STRING" id="391937.NA2_14347"/>
<keyword evidence="3" id="KW-1185">Reference proteome</keyword>
<dbReference type="InterPro" id="IPR001279">
    <property type="entry name" value="Metallo-B-lactamas"/>
</dbReference>
<dbReference type="PANTHER" id="PTHR42951:SF20">
    <property type="entry name" value="BETA LACTAMASE"/>
    <property type="match status" value="1"/>
</dbReference>
<proteinExistence type="predicted"/>
<dbReference type="RefSeq" id="WP_008597717.1">
    <property type="nucleotide sequence ID" value="NZ_AMRM01000016.1"/>
</dbReference>
<reference evidence="2 3" key="1">
    <citation type="journal article" date="2012" name="J. Bacteriol.">
        <title>Genome Sequence of Nitratireductor pacificus Type Strain pht-3B.</title>
        <authorList>
            <person name="Lai Q."/>
            <person name="Li G."/>
            <person name="Shao Z."/>
        </authorList>
    </citation>
    <scope>NUCLEOTIDE SEQUENCE [LARGE SCALE GENOMIC DNA]</scope>
    <source>
        <strain evidence="3">pht-3B</strain>
    </source>
</reference>
<gene>
    <name evidence="2" type="ORF">NA2_14347</name>
</gene>
<sequence length="316" mass="35171">MSEAFASVTDMAEQKPQAVELGPNVYGYCSAHDPNCGFIVGDEAVIAIDARATPALAREMIADIRTVTDRPIKYLFMTHYHAVRALGASAFEADLIFSSLGTLQLLRERGQADMDSEIGRFPRLFKGREEIPGLTMPHASFEREFTFWLGGREIRFQHLGRAHTRGDTICHVPDAGVVFAGDIVENHCGVYMGDGYLGDWLETLERLRAVDAVAAVPGRGAPMQSRQAITEAIDSTKDFIATILNAVRHGLSRGHGLKGCYEIAKEHCDPRFGDWPIYQHVLAFDTARAFDELRGMEHPQIWTDERDQALWKTIHA</sequence>
<dbReference type="CDD" id="cd16282">
    <property type="entry name" value="metallo-hydrolase-like_MBL-fold"/>
    <property type="match status" value="1"/>
</dbReference>
<dbReference type="Proteomes" id="UP000006786">
    <property type="component" value="Unassembled WGS sequence"/>
</dbReference>
<dbReference type="SUPFAM" id="SSF56281">
    <property type="entry name" value="Metallo-hydrolase/oxidoreductase"/>
    <property type="match status" value="1"/>
</dbReference>
<name>K2MB55_9HYPH</name>
<dbReference type="AlphaFoldDB" id="K2MB55"/>
<dbReference type="InterPro" id="IPR036866">
    <property type="entry name" value="RibonucZ/Hydroxyglut_hydro"/>
</dbReference>
<feature type="domain" description="Metallo-beta-lactamase" evidence="1">
    <location>
        <begin position="33"/>
        <end position="219"/>
    </location>
</feature>
<comment type="caution">
    <text evidence="2">The sequence shown here is derived from an EMBL/GenBank/DDBJ whole genome shotgun (WGS) entry which is preliminary data.</text>
</comment>
<dbReference type="EMBL" id="AMRM01000016">
    <property type="protein sequence ID" value="EKF18100.1"/>
    <property type="molecule type" value="Genomic_DNA"/>
</dbReference>
<dbReference type="eggNOG" id="COG0491">
    <property type="taxonomic scope" value="Bacteria"/>
</dbReference>
<protein>
    <submittedName>
        <fullName evidence="2">Beta-lactamase domain-containing protein</fullName>
    </submittedName>
</protein>
<dbReference type="PANTHER" id="PTHR42951">
    <property type="entry name" value="METALLO-BETA-LACTAMASE DOMAIN-CONTAINING"/>
    <property type="match status" value="1"/>
</dbReference>
<dbReference type="PATRIC" id="fig|391937.3.peg.2950"/>
<organism evidence="2 3">
    <name type="scientific">Nitratireductor pacificus pht-3B</name>
    <dbReference type="NCBI Taxonomy" id="391937"/>
    <lineage>
        <taxon>Bacteria</taxon>
        <taxon>Pseudomonadati</taxon>
        <taxon>Pseudomonadota</taxon>
        <taxon>Alphaproteobacteria</taxon>
        <taxon>Hyphomicrobiales</taxon>
        <taxon>Phyllobacteriaceae</taxon>
        <taxon>Nitratireductor</taxon>
    </lineage>
</organism>
<accession>K2MB55</accession>
<dbReference type="OrthoDB" id="420651at2"/>
<evidence type="ECO:0000313" key="3">
    <source>
        <dbReference type="Proteomes" id="UP000006786"/>
    </source>
</evidence>
<evidence type="ECO:0000313" key="2">
    <source>
        <dbReference type="EMBL" id="EKF18100.1"/>
    </source>
</evidence>
<dbReference type="InterPro" id="IPR050855">
    <property type="entry name" value="NDM-1-like"/>
</dbReference>
<evidence type="ECO:0000259" key="1">
    <source>
        <dbReference type="SMART" id="SM00849"/>
    </source>
</evidence>
<dbReference type="SMART" id="SM00849">
    <property type="entry name" value="Lactamase_B"/>
    <property type="match status" value="1"/>
</dbReference>
<dbReference type="Gene3D" id="3.60.15.10">
    <property type="entry name" value="Ribonuclease Z/Hydroxyacylglutathione hydrolase-like"/>
    <property type="match status" value="1"/>
</dbReference>